<keyword evidence="2" id="KW-0503">Monooxygenase</keyword>
<keyword evidence="3" id="KW-1185">Reference proteome</keyword>
<dbReference type="GO" id="GO:0004497">
    <property type="term" value="F:monooxygenase activity"/>
    <property type="evidence" value="ECO:0007669"/>
    <property type="project" value="UniProtKB-KW"/>
</dbReference>
<dbReference type="PROSITE" id="PS51725">
    <property type="entry name" value="ABM"/>
    <property type="match status" value="1"/>
</dbReference>
<accession>A0A7G1KG77</accession>
<name>A0A7G1KG77_9NOCA</name>
<organism evidence="2 3">
    <name type="scientific">Nocardia wallacei</name>
    <dbReference type="NCBI Taxonomy" id="480035"/>
    <lineage>
        <taxon>Bacteria</taxon>
        <taxon>Bacillati</taxon>
        <taxon>Actinomycetota</taxon>
        <taxon>Actinomycetes</taxon>
        <taxon>Mycobacteriales</taxon>
        <taxon>Nocardiaceae</taxon>
        <taxon>Nocardia</taxon>
    </lineage>
</organism>
<dbReference type="AlphaFoldDB" id="A0A7G1KG77"/>
<sequence length="104" mass="11629">MLHDVLIVAGDRRVLDRYLDSCRAAVEAARSAPGCLDYARSADPVEPDRVTVYERWTSRAAVQSFRGTGPGDDLSEQIISEQIVSEQIIDADVREFTCSDERRL</sequence>
<dbReference type="Gene3D" id="3.30.70.100">
    <property type="match status" value="1"/>
</dbReference>
<evidence type="ECO:0000313" key="2">
    <source>
        <dbReference type="EMBL" id="BCK52414.1"/>
    </source>
</evidence>
<proteinExistence type="predicted"/>
<protein>
    <submittedName>
        <fullName evidence="2">Antibiotic biosynthesis monooxygenase</fullName>
    </submittedName>
</protein>
<dbReference type="EMBL" id="AP023396">
    <property type="protein sequence ID" value="BCK52414.1"/>
    <property type="molecule type" value="Genomic_DNA"/>
</dbReference>
<keyword evidence="2" id="KW-0560">Oxidoreductase</keyword>
<dbReference type="KEGG" id="nwl:NWFMUON74_01860"/>
<gene>
    <name evidence="2" type="ORF">NWFMUON74_01860</name>
</gene>
<feature type="domain" description="ABM" evidence="1">
    <location>
        <begin position="1"/>
        <end position="96"/>
    </location>
</feature>
<dbReference type="SUPFAM" id="SSF54909">
    <property type="entry name" value="Dimeric alpha+beta barrel"/>
    <property type="match status" value="1"/>
</dbReference>
<reference evidence="2 3" key="1">
    <citation type="submission" date="2020-08" db="EMBL/GenBank/DDBJ databases">
        <title>Genome Sequencing of Nocardia wallacei strain FMUON74 and assembly.</title>
        <authorList>
            <person name="Toyokawa M."/>
            <person name="Uesaka K."/>
        </authorList>
    </citation>
    <scope>NUCLEOTIDE SEQUENCE [LARGE SCALE GENOMIC DNA]</scope>
    <source>
        <strain evidence="2 3">FMUON74</strain>
    </source>
</reference>
<dbReference type="InterPro" id="IPR011008">
    <property type="entry name" value="Dimeric_a/b-barrel"/>
</dbReference>
<dbReference type="Proteomes" id="UP000516173">
    <property type="component" value="Chromosome"/>
</dbReference>
<dbReference type="Pfam" id="PF03992">
    <property type="entry name" value="ABM"/>
    <property type="match status" value="1"/>
</dbReference>
<evidence type="ECO:0000259" key="1">
    <source>
        <dbReference type="PROSITE" id="PS51725"/>
    </source>
</evidence>
<evidence type="ECO:0000313" key="3">
    <source>
        <dbReference type="Proteomes" id="UP000516173"/>
    </source>
</evidence>
<dbReference type="InterPro" id="IPR007138">
    <property type="entry name" value="ABM_dom"/>
</dbReference>